<dbReference type="Proteomes" id="UP001212411">
    <property type="component" value="Chromosome 1"/>
</dbReference>
<dbReference type="AlphaFoldDB" id="A0AAE9W925"/>
<organism evidence="2 3">
    <name type="scientific">Schizosaccharomyces osmophilus</name>
    <dbReference type="NCBI Taxonomy" id="2545709"/>
    <lineage>
        <taxon>Eukaryota</taxon>
        <taxon>Fungi</taxon>
        <taxon>Dikarya</taxon>
        <taxon>Ascomycota</taxon>
        <taxon>Taphrinomycotina</taxon>
        <taxon>Schizosaccharomycetes</taxon>
        <taxon>Schizosaccharomycetales</taxon>
        <taxon>Schizosaccharomycetaceae</taxon>
        <taxon>Schizosaccharomyces</taxon>
    </lineage>
</organism>
<feature type="transmembrane region" description="Helical" evidence="1">
    <location>
        <begin position="23"/>
        <end position="41"/>
    </location>
</feature>
<evidence type="ECO:0000256" key="1">
    <source>
        <dbReference type="SAM" id="Phobius"/>
    </source>
</evidence>
<evidence type="ECO:0000313" key="2">
    <source>
        <dbReference type="EMBL" id="WBW71560.1"/>
    </source>
</evidence>
<accession>A0AAE9W925</accession>
<keyword evidence="3" id="KW-1185">Reference proteome</keyword>
<reference evidence="2 3" key="1">
    <citation type="journal article" date="2023" name="G3 (Bethesda)">
        <title>A high-quality reference genome for the fission yeast Schizosaccharomyces osmophilus.</title>
        <authorList>
            <person name="Jia G.S."/>
            <person name="Zhang W.C."/>
            <person name="Liang Y."/>
            <person name="Liu X.H."/>
            <person name="Rhind N."/>
            <person name="Pidoux A."/>
            <person name="Brysch-Herzberg M."/>
            <person name="Du L.L."/>
        </authorList>
    </citation>
    <scope>NUCLEOTIDE SEQUENCE [LARGE SCALE GENOMIC DNA]</scope>
    <source>
        <strain evidence="2 3">CBS 15793</strain>
    </source>
</reference>
<proteinExistence type="predicted"/>
<dbReference type="KEGG" id="som:SOMG_00186"/>
<keyword evidence="1" id="KW-0812">Transmembrane</keyword>
<evidence type="ECO:0000313" key="3">
    <source>
        <dbReference type="Proteomes" id="UP001212411"/>
    </source>
</evidence>
<keyword evidence="1" id="KW-1133">Transmembrane helix</keyword>
<name>A0AAE9W925_9SCHI</name>
<sequence length="241" mass="28331">MLSTYWIYAMVCQRSKIPPAQHGLLLLIVSSAFGTPFFFWWTKSCNYNYLGFFTPWNLQTIKESFDIFTERLVLFLAAFGFGVWRPIRRNFIFGGTLILLVPFVFRVIIKFLHWKFWVDETALDLINEFLNHSSDSMIWAYAIYLLYQAYTSASSMKSTQTSRLIKHSLVYCVSMITLRPFVLAYFKTIFSWTPTAIEPGVEDFVRWSIRYTTEVLIPCYIWCPSQNERIAYKAEGSTEFN</sequence>
<dbReference type="RefSeq" id="XP_056035803.1">
    <property type="nucleotide sequence ID" value="XM_056178982.1"/>
</dbReference>
<keyword evidence="1" id="KW-0472">Membrane</keyword>
<dbReference type="EMBL" id="CP115611">
    <property type="protein sequence ID" value="WBW71560.1"/>
    <property type="molecule type" value="Genomic_DNA"/>
</dbReference>
<dbReference type="GeneID" id="80873671"/>
<protein>
    <submittedName>
        <fullName evidence="2">Uncharacterized protein</fullName>
    </submittedName>
</protein>
<feature type="transmembrane region" description="Helical" evidence="1">
    <location>
        <begin position="67"/>
        <end position="84"/>
    </location>
</feature>
<feature type="transmembrane region" description="Helical" evidence="1">
    <location>
        <begin position="91"/>
        <end position="109"/>
    </location>
</feature>
<gene>
    <name evidence="2" type="ORF">SOMG_00186</name>
</gene>